<accession>A0A562ISI0</accession>
<dbReference type="AlphaFoldDB" id="A0A562ISI0"/>
<reference evidence="2 3" key="1">
    <citation type="submission" date="2019-07" db="EMBL/GenBank/DDBJ databases">
        <title>R&amp;d 2014.</title>
        <authorList>
            <person name="Klenk H.-P."/>
        </authorList>
    </citation>
    <scope>NUCLEOTIDE SEQUENCE [LARGE SCALE GENOMIC DNA]</scope>
    <source>
        <strain evidence="2 3">DSM 45764</strain>
    </source>
</reference>
<gene>
    <name evidence="2" type="ORF">JD78_02209</name>
</gene>
<feature type="transmembrane region" description="Helical" evidence="1">
    <location>
        <begin position="12"/>
        <end position="33"/>
    </location>
</feature>
<protein>
    <submittedName>
        <fullName evidence="2">Uncharacterized protein</fullName>
    </submittedName>
</protein>
<organism evidence="2 3">
    <name type="scientific">Modestobacter roseus</name>
    <dbReference type="NCBI Taxonomy" id="1181884"/>
    <lineage>
        <taxon>Bacteria</taxon>
        <taxon>Bacillati</taxon>
        <taxon>Actinomycetota</taxon>
        <taxon>Actinomycetes</taxon>
        <taxon>Geodermatophilales</taxon>
        <taxon>Geodermatophilaceae</taxon>
        <taxon>Modestobacter</taxon>
    </lineage>
</organism>
<comment type="caution">
    <text evidence="2">The sequence shown here is derived from an EMBL/GenBank/DDBJ whole genome shotgun (WGS) entry which is preliminary data.</text>
</comment>
<evidence type="ECO:0000313" key="2">
    <source>
        <dbReference type="EMBL" id="TWH73685.1"/>
    </source>
</evidence>
<keyword evidence="3" id="KW-1185">Reference proteome</keyword>
<sequence length="83" mass="9052">MAAAPFRPPWFGHPVLPIVAGAAALYNAVQLVLRLVDGLWGEAFLSFAWCAVFGYVAVESLRFRREQETARAAGDDAPPPPER</sequence>
<feature type="transmembrane region" description="Helical" evidence="1">
    <location>
        <begin position="39"/>
        <end position="58"/>
    </location>
</feature>
<keyword evidence="1" id="KW-0472">Membrane</keyword>
<dbReference type="RefSeq" id="WP_153357837.1">
    <property type="nucleotide sequence ID" value="NZ_JABGDC010000023.1"/>
</dbReference>
<dbReference type="OrthoDB" id="5195510at2"/>
<dbReference type="Proteomes" id="UP000321490">
    <property type="component" value="Unassembled WGS sequence"/>
</dbReference>
<keyword evidence="1" id="KW-0812">Transmembrane</keyword>
<dbReference type="EMBL" id="VLKF01000001">
    <property type="protein sequence ID" value="TWH73685.1"/>
    <property type="molecule type" value="Genomic_DNA"/>
</dbReference>
<evidence type="ECO:0000256" key="1">
    <source>
        <dbReference type="SAM" id="Phobius"/>
    </source>
</evidence>
<name>A0A562ISI0_9ACTN</name>
<evidence type="ECO:0000313" key="3">
    <source>
        <dbReference type="Proteomes" id="UP000321490"/>
    </source>
</evidence>
<proteinExistence type="predicted"/>
<keyword evidence="1" id="KW-1133">Transmembrane helix</keyword>